<evidence type="ECO:0000259" key="2">
    <source>
        <dbReference type="Pfam" id="PF12973"/>
    </source>
</evidence>
<dbReference type="Proteomes" id="UP000245728">
    <property type="component" value="Chromosome"/>
</dbReference>
<evidence type="ECO:0000256" key="1">
    <source>
        <dbReference type="SAM" id="Coils"/>
    </source>
</evidence>
<evidence type="ECO:0000313" key="4">
    <source>
        <dbReference type="Proteomes" id="UP000245728"/>
    </source>
</evidence>
<feature type="domain" description="ChrR-like cupin" evidence="2">
    <location>
        <begin position="141"/>
        <end position="201"/>
    </location>
</feature>
<evidence type="ECO:0000313" key="3">
    <source>
        <dbReference type="EMBL" id="AWL12652.1"/>
    </source>
</evidence>
<gene>
    <name evidence="3" type="ORF">HMF8227_02199</name>
</gene>
<dbReference type="Pfam" id="PF12973">
    <property type="entry name" value="Cupin_7"/>
    <property type="match status" value="1"/>
</dbReference>
<dbReference type="EMBL" id="CP029347">
    <property type="protein sequence ID" value="AWL12652.1"/>
    <property type="molecule type" value="Genomic_DNA"/>
</dbReference>
<dbReference type="InterPro" id="IPR041916">
    <property type="entry name" value="Anti_sigma_zinc_sf"/>
</dbReference>
<dbReference type="InterPro" id="IPR012807">
    <property type="entry name" value="Anti-sigma_ChrR"/>
</dbReference>
<dbReference type="Gene3D" id="1.10.10.1320">
    <property type="entry name" value="Anti-sigma factor, zinc-finger domain"/>
    <property type="match status" value="1"/>
</dbReference>
<protein>
    <submittedName>
        <fullName evidence="3">Anti-sigma-E factor ChrR</fullName>
    </submittedName>
</protein>
<dbReference type="SUPFAM" id="SSF51182">
    <property type="entry name" value="RmlC-like cupins"/>
    <property type="match status" value="1"/>
</dbReference>
<sequence length="227" mass="25691">MSNFHPTYQQLIQYVAGEASPQLALMVAAHVDMCPLCQMKVACEEEALAEQQIDQAQVQAESADSQMQRMLSDIIQQPQSEGIALPHQKHRSKALELDGREFEVPRCLQRYAEKVTGWNRMVGKLWQARVDLGGEGRADFIFMEKGGSVPEHTHNGQEMTLVLDGEFVDEYGHYQDGDFLLMDGQRRHSPRAEVDEGCLVFSIVDKPLHFTSGLSRLLNPFSHLFFK</sequence>
<dbReference type="InterPro" id="IPR025979">
    <property type="entry name" value="ChrR-like_cupin_dom"/>
</dbReference>
<keyword evidence="1" id="KW-0175">Coiled coil</keyword>
<dbReference type="InterPro" id="IPR014710">
    <property type="entry name" value="RmlC-like_jellyroll"/>
</dbReference>
<dbReference type="CDD" id="cd20301">
    <property type="entry name" value="cupin_ChrR"/>
    <property type="match status" value="1"/>
</dbReference>
<dbReference type="KEGG" id="salh:HMF8227_02199"/>
<dbReference type="InterPro" id="IPR011051">
    <property type="entry name" value="RmlC_Cupin_sf"/>
</dbReference>
<organism evidence="3 4">
    <name type="scientific">Saliniradius amylolyticus</name>
    <dbReference type="NCBI Taxonomy" id="2183582"/>
    <lineage>
        <taxon>Bacteria</taxon>
        <taxon>Pseudomonadati</taxon>
        <taxon>Pseudomonadota</taxon>
        <taxon>Gammaproteobacteria</taxon>
        <taxon>Alteromonadales</taxon>
        <taxon>Alteromonadaceae</taxon>
        <taxon>Saliniradius</taxon>
    </lineage>
</organism>
<dbReference type="OrthoDB" id="2988517at2"/>
<proteinExistence type="predicted"/>
<dbReference type="RefSeq" id="WP_109340206.1">
    <property type="nucleotide sequence ID" value="NZ_CP029347.1"/>
</dbReference>
<reference evidence="3 4" key="1">
    <citation type="submission" date="2018-05" db="EMBL/GenBank/DDBJ databases">
        <title>Salinimonas sp. HMF8227 Genome sequencing and assembly.</title>
        <authorList>
            <person name="Kang H."/>
            <person name="Kang J."/>
            <person name="Cha I."/>
            <person name="Kim H."/>
            <person name="Joh K."/>
        </authorList>
    </citation>
    <scope>NUCLEOTIDE SEQUENCE [LARGE SCALE GENOMIC DNA]</scope>
    <source>
        <strain evidence="3 4">HMF8227</strain>
    </source>
</reference>
<accession>A0A2S2E549</accession>
<dbReference type="NCBIfam" id="TIGR02451">
    <property type="entry name" value="anti_sig_ChrR"/>
    <property type="match status" value="1"/>
</dbReference>
<dbReference type="Gene3D" id="2.60.120.10">
    <property type="entry name" value="Jelly Rolls"/>
    <property type="match status" value="1"/>
</dbReference>
<dbReference type="AlphaFoldDB" id="A0A2S2E549"/>
<keyword evidence="4" id="KW-1185">Reference proteome</keyword>
<feature type="coiled-coil region" evidence="1">
    <location>
        <begin position="46"/>
        <end position="73"/>
    </location>
</feature>
<name>A0A2S2E549_9ALTE</name>